<accession>A0ABM1L551</accession>
<dbReference type="PANTHER" id="PTHR12708:SF0">
    <property type="entry name" value="DNA POLYMERASE EPSILON SUBUNIT 2"/>
    <property type="match status" value="1"/>
</dbReference>
<protein>
    <recommendedName>
        <fullName evidence="6">DNA polymerase epsilon subunit</fullName>
    </recommendedName>
    <alternativeName>
        <fullName evidence="6">DNA polymerase II subunit 2</fullName>
    </alternativeName>
</protein>
<dbReference type="Pfam" id="PF12213">
    <property type="entry name" value="Dpoe2NT"/>
    <property type="match status" value="1"/>
</dbReference>
<dbReference type="Proteomes" id="UP000694871">
    <property type="component" value="Unplaced"/>
</dbReference>
<evidence type="ECO:0000256" key="4">
    <source>
        <dbReference type="ARBA" id="ARBA00023125"/>
    </source>
</evidence>
<dbReference type="PANTHER" id="PTHR12708">
    <property type="entry name" value="DNA POLYMERASE EPSILON SUBUNIT B"/>
    <property type="match status" value="1"/>
</dbReference>
<evidence type="ECO:0000259" key="7">
    <source>
        <dbReference type="Pfam" id="PF04042"/>
    </source>
</evidence>
<reference evidence="10" key="1">
    <citation type="submission" date="2025-08" db="UniProtKB">
        <authorList>
            <consortium name="RefSeq"/>
        </authorList>
    </citation>
    <scope>IDENTIFICATION</scope>
</reference>
<keyword evidence="5 6" id="KW-0539">Nucleus</keyword>
<dbReference type="InterPro" id="IPR007185">
    <property type="entry name" value="DNA_pol_a/d/e_bsu"/>
</dbReference>
<dbReference type="Gene3D" id="1.10.8.60">
    <property type="match status" value="1"/>
</dbReference>
<dbReference type="InterPro" id="IPR024639">
    <property type="entry name" value="DNA_pol_e_bsu_N"/>
</dbReference>
<sequence>MPCEATKYLTEALQAVSEAALEDMIENIIDAVEKQPLSCNMIEKSTVEAAVLECSQSLDETIVHIFNIIGAFDIPHYIYNSERKKFLPLSMTSHPAPNVFGSAKDKAELFRERYVILQQRTHRHELFTPSAIGTHPDESQSKFQLKTIETLLGNSARVGEVIVLGMITQLKEGKFFLEDPTGVVQLDLSEAQFHSGLYTESCFVLTEGWYEDGIFHVSAFGFPPTEPSATTRAYYGNTNFFGGPSSTSVKASAKLKQLEEENEDAMFVFLSDVWLDQVEVLEKLRIMFSGYSSMPPTCFFFCGNFSSAPYGKNQIQSLKGSLKALADIICEYPSIHQSSRFVFVPGPEDPGPSCILPRPPLTENITEEFREQVPFSVFTTNPCRVQYCTQEIIIFREDLVNKMCRNCVRFPSSSLDIPNHFVKTILSQGHLTPLPLYVSPVYWAYDYTLRTYPLPDVIVFADKYDPFTVTNTDCLCMNPGSFPRSGFSFKVFYPSNKTVEDSKLQSL</sequence>
<evidence type="ECO:0000256" key="1">
    <source>
        <dbReference type="ARBA" id="ARBA00004123"/>
    </source>
</evidence>
<dbReference type="RefSeq" id="XP_015281088.1">
    <property type="nucleotide sequence ID" value="XM_015425602.1"/>
</dbReference>
<comment type="function">
    <text evidence="6">Participates in DNA repair and in chromosomal DNA replication.</text>
</comment>
<evidence type="ECO:0000256" key="3">
    <source>
        <dbReference type="ARBA" id="ARBA00022705"/>
    </source>
</evidence>
<dbReference type="Gene3D" id="3.60.21.50">
    <property type="match status" value="1"/>
</dbReference>
<organism evidence="9 10">
    <name type="scientific">Gekko japonicus</name>
    <name type="common">Schlegel's Japanese gecko</name>
    <dbReference type="NCBI Taxonomy" id="146911"/>
    <lineage>
        <taxon>Eukaryota</taxon>
        <taxon>Metazoa</taxon>
        <taxon>Chordata</taxon>
        <taxon>Craniata</taxon>
        <taxon>Vertebrata</taxon>
        <taxon>Euteleostomi</taxon>
        <taxon>Lepidosauria</taxon>
        <taxon>Squamata</taxon>
        <taxon>Bifurcata</taxon>
        <taxon>Gekkota</taxon>
        <taxon>Gekkonidae</taxon>
        <taxon>Gekkoninae</taxon>
        <taxon>Gekko</taxon>
    </lineage>
</organism>
<name>A0ABM1L551_GEKJA</name>
<evidence type="ECO:0000313" key="9">
    <source>
        <dbReference type="Proteomes" id="UP000694871"/>
    </source>
</evidence>
<dbReference type="PIRSF" id="PIRSF000799">
    <property type="entry name" value="DNA_pol_eps_2"/>
    <property type="match status" value="1"/>
</dbReference>
<dbReference type="GeneID" id="107122499"/>
<proteinExistence type="inferred from homology"/>
<comment type="subcellular location">
    <subcellularLocation>
        <location evidence="1 6">Nucleus</location>
    </subcellularLocation>
</comment>
<evidence type="ECO:0000259" key="8">
    <source>
        <dbReference type="Pfam" id="PF12213"/>
    </source>
</evidence>
<evidence type="ECO:0000256" key="5">
    <source>
        <dbReference type="ARBA" id="ARBA00023242"/>
    </source>
</evidence>
<dbReference type="InterPro" id="IPR016266">
    <property type="entry name" value="POLE2"/>
</dbReference>
<gene>
    <name evidence="10" type="primary">POLE2</name>
</gene>
<evidence type="ECO:0000256" key="2">
    <source>
        <dbReference type="ARBA" id="ARBA00009560"/>
    </source>
</evidence>
<keyword evidence="9" id="KW-1185">Reference proteome</keyword>
<keyword evidence="3 6" id="KW-0235">DNA replication</keyword>
<dbReference type="Pfam" id="PF04042">
    <property type="entry name" value="DNA_pol_E_B"/>
    <property type="match status" value="1"/>
</dbReference>
<evidence type="ECO:0000313" key="10">
    <source>
        <dbReference type="RefSeq" id="XP_015281088.1"/>
    </source>
</evidence>
<comment type="similarity">
    <text evidence="2 6">Belongs to the DNA polymerase epsilon subunit B family.</text>
</comment>
<keyword evidence="4 6" id="KW-0238">DNA-binding</keyword>
<feature type="domain" description="DNA polymerase alpha/delta/epsilon subunit B" evidence="7">
    <location>
        <begin position="267"/>
        <end position="468"/>
    </location>
</feature>
<evidence type="ECO:0000256" key="6">
    <source>
        <dbReference type="PIRNR" id="PIRNR000799"/>
    </source>
</evidence>
<feature type="domain" description="DNA polymerase epsilon subunit B N-terminal" evidence="8">
    <location>
        <begin position="4"/>
        <end position="54"/>
    </location>
</feature>